<keyword evidence="2" id="KW-1133">Transmembrane helix</keyword>
<evidence type="ECO:0000256" key="2">
    <source>
        <dbReference type="SAM" id="Phobius"/>
    </source>
</evidence>
<dbReference type="Pfam" id="PF15445">
    <property type="entry name" value="ATS"/>
    <property type="match status" value="2"/>
</dbReference>
<feature type="region of interest" description="Disordered" evidence="1">
    <location>
        <begin position="151"/>
        <end position="181"/>
    </location>
</feature>
<proteinExistence type="predicted"/>
<evidence type="ECO:0000256" key="1">
    <source>
        <dbReference type="SAM" id="MobiDB-lite"/>
    </source>
</evidence>
<evidence type="ECO:0000313" key="4">
    <source>
        <dbReference type="EMBL" id="ETW20632.1"/>
    </source>
</evidence>
<dbReference type="SUPFAM" id="SSF140924">
    <property type="entry name" value="Duffy binding domain-like"/>
    <property type="match status" value="1"/>
</dbReference>
<dbReference type="InterPro" id="IPR044932">
    <property type="entry name" value="PfEMP1_ATS_sf"/>
</dbReference>
<feature type="transmembrane region" description="Helical" evidence="2">
    <location>
        <begin position="193"/>
        <end position="216"/>
    </location>
</feature>
<keyword evidence="2" id="KW-0472">Membrane</keyword>
<gene>
    <name evidence="4" type="ORF">PFFVO_00392</name>
</gene>
<accession>A0A024VDG7</accession>
<dbReference type="Gene3D" id="1.20.58.830">
    <property type="match status" value="1"/>
</dbReference>
<reference evidence="4 5" key="2">
    <citation type="submission" date="2013-02" db="EMBL/GenBank/DDBJ databases">
        <title>The Genome Sequence of Plasmodium falciparum Vietnam Oak-Knoll (FVO).</title>
        <authorList>
            <consortium name="The Broad Institute Genome Sequencing Platform"/>
            <consortium name="The Broad Institute Genome Sequencing Center for Infectious Disease"/>
            <person name="Neafsey D."/>
            <person name="Cheeseman I."/>
            <person name="Volkman S."/>
            <person name="Adams J."/>
            <person name="Walker B."/>
            <person name="Young S.K."/>
            <person name="Zeng Q."/>
            <person name="Gargeya S."/>
            <person name="Fitzgerald M."/>
            <person name="Haas B."/>
            <person name="Abouelleil A."/>
            <person name="Alvarado L."/>
            <person name="Arachchi H.M."/>
            <person name="Berlin A.M."/>
            <person name="Chapman S.B."/>
            <person name="Dewar J."/>
            <person name="Goldberg J."/>
            <person name="Griggs A."/>
            <person name="Gujja S."/>
            <person name="Hansen M."/>
            <person name="Howarth C."/>
            <person name="Imamovic A."/>
            <person name="Larimer J."/>
            <person name="McCowan C."/>
            <person name="Murphy C."/>
            <person name="Neiman D."/>
            <person name="Pearson M."/>
            <person name="Priest M."/>
            <person name="Roberts A."/>
            <person name="Saif S."/>
            <person name="Shea T."/>
            <person name="Sisk P."/>
            <person name="Sykes S."/>
            <person name="Wortman J."/>
            <person name="Nusbaum C."/>
            <person name="Birren B."/>
        </authorList>
    </citation>
    <scope>NUCLEOTIDE SEQUENCE [LARGE SCALE GENOMIC DNA]</scope>
    <source>
        <strain evidence="5">Vietnam Oak-Knoll (FVO)</strain>
    </source>
</reference>
<name>A0A024VDG7_PLAFA</name>
<sequence length="426" mass="49666">MHCASKAGGIECGGDPTPEDYIPQRLRWLSEWADNYCKMVKTDYKSMSDECKTCKKNGANFAKGSPDCTKYIMMSLNEYKNWFNNSHLEWEKLKDEKKLYKQQSSYKYTEETAEDYVKKRCLECNCNYEDLKTVHEIKHNKIILTFVSGPSTVDGEQQPQDPSVVPRAGADHESSGSPGSQNNYSSFSSLYNMLTYGIPIRIGFLLGSAAFLFFYLKIAKIYMYIYGCYIYKKPKLRPTKLFRVIDIPQNDYNMPTARSPNRYVPYESGQREYEDIGINNIYSYKSPKYKTLIEVVLKPSEQTYDMKVTHAYYKDDSNKLTDEEWNQLKHEFIPDYLEDLSIILRIIHISKYESQNNVSQNDVYTGIDLINDKLNIDEHVDIYVEILNRKKNELYGTKHIKENTDSNIFANKNIFCSNNKPNRFVP</sequence>
<dbReference type="AlphaFoldDB" id="A0A024VDG7"/>
<dbReference type="EMBL" id="KI925016">
    <property type="protein sequence ID" value="ETW20632.1"/>
    <property type="molecule type" value="Genomic_DNA"/>
</dbReference>
<feature type="domain" description="Plasmodium falciparum erythrocyte membrane protein 1 acidic terminal segment" evidence="3">
    <location>
        <begin position="353"/>
        <end position="410"/>
    </location>
</feature>
<feature type="domain" description="Plasmodium falciparum erythrocyte membrane protein 1 acidic terminal segment" evidence="3">
    <location>
        <begin position="269"/>
        <end position="339"/>
    </location>
</feature>
<dbReference type="Gene3D" id="1.10.1900.40">
    <property type="entry name" value="Acidic terminal segments, variant surface antigen of PfEMP1"/>
    <property type="match status" value="1"/>
</dbReference>
<evidence type="ECO:0000313" key="5">
    <source>
        <dbReference type="Proteomes" id="UP000030690"/>
    </source>
</evidence>
<dbReference type="InterPro" id="IPR029211">
    <property type="entry name" value="PfEMP1_ATS"/>
</dbReference>
<protein>
    <recommendedName>
        <fullName evidence="3">Plasmodium falciparum erythrocyte membrane protein 1 acidic terminal segment domain-containing protein</fullName>
    </recommendedName>
</protein>
<keyword evidence="2" id="KW-0812">Transmembrane</keyword>
<dbReference type="Proteomes" id="UP000030690">
    <property type="component" value="Unassembled WGS sequence"/>
</dbReference>
<reference evidence="4 5" key="1">
    <citation type="submission" date="2013-02" db="EMBL/GenBank/DDBJ databases">
        <title>The Genome Annotation of Plasmodium falciparum Vietnam Oak-Knoll (FVO).</title>
        <authorList>
            <consortium name="The Broad Institute Genome Sequencing Platform"/>
            <consortium name="The Broad Institute Genome Sequencing Center for Infectious Disease"/>
            <person name="Neafsey D."/>
            <person name="Hoffman S."/>
            <person name="Volkman S."/>
            <person name="Rosenthal P."/>
            <person name="Walker B."/>
            <person name="Young S.K."/>
            <person name="Zeng Q."/>
            <person name="Gargeya S."/>
            <person name="Fitzgerald M."/>
            <person name="Haas B."/>
            <person name="Abouelleil A."/>
            <person name="Allen A.W."/>
            <person name="Alvarado L."/>
            <person name="Arachchi H.M."/>
            <person name="Berlin A.M."/>
            <person name="Chapman S.B."/>
            <person name="Gainer-Dewar J."/>
            <person name="Goldberg J."/>
            <person name="Griggs A."/>
            <person name="Gujja S."/>
            <person name="Hansen M."/>
            <person name="Howarth C."/>
            <person name="Imamovic A."/>
            <person name="Ireland A."/>
            <person name="Larimer J."/>
            <person name="McCowan C."/>
            <person name="Murphy C."/>
            <person name="Pearson M."/>
            <person name="Poon T.W."/>
            <person name="Priest M."/>
            <person name="Roberts A."/>
            <person name="Saif S."/>
            <person name="Shea T."/>
            <person name="Sisk P."/>
            <person name="Sykes S."/>
            <person name="Wortman J."/>
            <person name="Nusbaum C."/>
            <person name="Birren B."/>
        </authorList>
    </citation>
    <scope>NUCLEOTIDE SEQUENCE [LARGE SCALE GENOMIC DNA]</scope>
    <source>
        <strain evidence="5">Vietnam Oak-Knoll (FVO)</strain>
    </source>
</reference>
<evidence type="ECO:0000259" key="3">
    <source>
        <dbReference type="Pfam" id="PF15445"/>
    </source>
</evidence>
<feature type="compositionally biased region" description="Polar residues" evidence="1">
    <location>
        <begin position="151"/>
        <end position="161"/>
    </location>
</feature>
<organism evidence="4 5">
    <name type="scientific">Plasmodium falciparum Vietnam Oak-Knoll</name>
    <name type="common">FVO</name>
    <dbReference type="NCBI Taxonomy" id="1036723"/>
    <lineage>
        <taxon>Eukaryota</taxon>
        <taxon>Sar</taxon>
        <taxon>Alveolata</taxon>
        <taxon>Apicomplexa</taxon>
        <taxon>Aconoidasida</taxon>
        <taxon>Haemosporida</taxon>
        <taxon>Plasmodiidae</taxon>
        <taxon>Plasmodium</taxon>
        <taxon>Plasmodium (Laverania)</taxon>
    </lineage>
</organism>